<dbReference type="AlphaFoldDB" id="A0A916UZH5"/>
<keyword evidence="2" id="KW-1185">Reference proteome</keyword>
<dbReference type="SUPFAM" id="SSF64182">
    <property type="entry name" value="DHH phosphoesterases"/>
    <property type="match status" value="1"/>
</dbReference>
<reference evidence="1" key="1">
    <citation type="journal article" date="2014" name="Int. J. Syst. Evol. Microbiol.">
        <title>Complete genome sequence of Corynebacterium casei LMG S-19264T (=DSM 44701T), isolated from a smear-ripened cheese.</title>
        <authorList>
            <consortium name="US DOE Joint Genome Institute (JGI-PGF)"/>
            <person name="Walter F."/>
            <person name="Albersmeier A."/>
            <person name="Kalinowski J."/>
            <person name="Ruckert C."/>
        </authorList>
    </citation>
    <scope>NUCLEOTIDE SEQUENCE</scope>
    <source>
        <strain evidence="1">CGMCC 1.10998</strain>
    </source>
</reference>
<dbReference type="RefSeq" id="WP_188568406.1">
    <property type="nucleotide sequence ID" value="NZ_BMED01000005.1"/>
</dbReference>
<evidence type="ECO:0008006" key="3">
    <source>
        <dbReference type="Google" id="ProtNLM"/>
    </source>
</evidence>
<organism evidence="1 2">
    <name type="scientific">Undibacterium terreum</name>
    <dbReference type="NCBI Taxonomy" id="1224302"/>
    <lineage>
        <taxon>Bacteria</taxon>
        <taxon>Pseudomonadati</taxon>
        <taxon>Pseudomonadota</taxon>
        <taxon>Betaproteobacteria</taxon>
        <taxon>Burkholderiales</taxon>
        <taxon>Oxalobacteraceae</taxon>
        <taxon>Undibacterium</taxon>
    </lineage>
</organism>
<evidence type="ECO:0000313" key="1">
    <source>
        <dbReference type="EMBL" id="GGC93060.1"/>
    </source>
</evidence>
<evidence type="ECO:0000313" key="2">
    <source>
        <dbReference type="Proteomes" id="UP000637423"/>
    </source>
</evidence>
<comment type="caution">
    <text evidence="1">The sequence shown here is derived from an EMBL/GenBank/DDBJ whole genome shotgun (WGS) entry which is preliminary data.</text>
</comment>
<reference evidence="1" key="2">
    <citation type="submission" date="2020-09" db="EMBL/GenBank/DDBJ databases">
        <authorList>
            <person name="Sun Q."/>
            <person name="Zhou Y."/>
        </authorList>
    </citation>
    <scope>NUCLEOTIDE SEQUENCE</scope>
    <source>
        <strain evidence="1">CGMCC 1.10998</strain>
    </source>
</reference>
<proteinExistence type="predicted"/>
<dbReference type="Proteomes" id="UP000637423">
    <property type="component" value="Unassembled WGS sequence"/>
</dbReference>
<name>A0A916UZH5_9BURK</name>
<accession>A0A916UZH5</accession>
<dbReference type="EMBL" id="BMED01000005">
    <property type="protein sequence ID" value="GGC93060.1"/>
    <property type="molecule type" value="Genomic_DNA"/>
</dbReference>
<dbReference type="InterPro" id="IPR038763">
    <property type="entry name" value="DHH_sf"/>
</dbReference>
<sequence length="336" mass="36586">MDSEKQTAGSQACDFDVFNGDADGICALHQLRLAAPRDARLITGVKRDIQLLSNLLPLSMSRYACVKGSHICVLDISLDSNLDAVKCLLDQGISMTYFDHHSAPAGYAHPLLDLHWDESPNICTSILVDRYLQGRFRLWAITAAYGDNLSSVAAGMAAQAGLPDAASKQLCELGNLLNYNAYGETEADLHIAPATLYQDLHQYADPFDFINHSGNFSLLQQAYAQDMCLLQDVQPRWIKESGAIYVLPNQAWARRVSGLLANKLQSECVDRSFAVLTEKPDGCFIASVRSCAPGQKTAHGFCSSFATGGGRQAAGGINRLEACDLDSFAARFFAYF</sequence>
<gene>
    <name evidence="1" type="ORF">GCM10011396_45440</name>
</gene>
<protein>
    <recommendedName>
        <fullName evidence="3">Acetyltransferase</fullName>
    </recommendedName>
</protein>